<evidence type="ECO:0000313" key="3">
    <source>
        <dbReference type="Proteomes" id="UP000019150"/>
    </source>
</evidence>
<accession>W5TMB6</accession>
<proteinExistence type="predicted"/>
<dbReference type="eggNOG" id="ENOG5034ATC">
    <property type="taxonomic scope" value="Bacteria"/>
</dbReference>
<protein>
    <submittedName>
        <fullName evidence="2">Uncharacterized protein</fullName>
    </submittedName>
</protein>
<dbReference type="Proteomes" id="UP000019150">
    <property type="component" value="Chromosome"/>
</dbReference>
<feature type="region of interest" description="Disordered" evidence="1">
    <location>
        <begin position="1"/>
        <end position="24"/>
    </location>
</feature>
<dbReference type="AlphaFoldDB" id="W5TMB6"/>
<dbReference type="PATRIC" id="fig|1415166.3.peg.5674"/>
<reference evidence="2 3" key="1">
    <citation type="journal article" date="2014" name="Appl. Environ. Microbiol.">
        <title>Insights into the Microbial Degradation of Rubber and Gutta-Percha by Analysis of the Complete Genome of Nocardia nova SH22a.</title>
        <authorList>
            <person name="Luo Q."/>
            <person name="Hiessl S."/>
            <person name="Poehlein A."/>
            <person name="Daniel R."/>
            <person name="Steinbuchel A."/>
        </authorList>
    </citation>
    <scope>NUCLEOTIDE SEQUENCE [LARGE SCALE GENOMIC DNA]</scope>
    <source>
        <strain evidence="2">SH22a</strain>
    </source>
</reference>
<evidence type="ECO:0000313" key="2">
    <source>
        <dbReference type="EMBL" id="AHH20284.1"/>
    </source>
</evidence>
<dbReference type="EMBL" id="CP006850">
    <property type="protein sequence ID" value="AHH20284.1"/>
    <property type="molecule type" value="Genomic_DNA"/>
</dbReference>
<evidence type="ECO:0000256" key="1">
    <source>
        <dbReference type="SAM" id="MobiDB-lite"/>
    </source>
</evidence>
<sequence length="182" mass="18369">MDAVPSRLDVIPVPPDRPSSPRLDRRSVLRSAGGGALALVALGAVTACSDKAPPAPDVLVDQEVSARTDAVWAKAAIATAPEHTAALTTVAEQRTQHADALRTEIDRATGVYGDGTKPKSATPPVAAPVAPAPPPDLTALRSRLTDSQASAAALATTLSGYRAGLLGSISACCATHVGVLLA</sequence>
<keyword evidence="3" id="KW-1185">Reference proteome</keyword>
<dbReference type="HOGENOM" id="CLU_118078_0_0_11"/>
<gene>
    <name evidence="2" type="ORF">NONO_c55040</name>
</gene>
<feature type="region of interest" description="Disordered" evidence="1">
    <location>
        <begin position="110"/>
        <end position="130"/>
    </location>
</feature>
<name>W5TMB6_9NOCA</name>
<organism evidence="2 3">
    <name type="scientific">Nocardia nova SH22a</name>
    <dbReference type="NCBI Taxonomy" id="1415166"/>
    <lineage>
        <taxon>Bacteria</taxon>
        <taxon>Bacillati</taxon>
        <taxon>Actinomycetota</taxon>
        <taxon>Actinomycetes</taxon>
        <taxon>Mycobacteriales</taxon>
        <taxon>Nocardiaceae</taxon>
        <taxon>Nocardia</taxon>
    </lineage>
</organism>
<dbReference type="STRING" id="1415166.NONO_c55040"/>
<dbReference type="KEGG" id="nno:NONO_c55040"/>